<organism evidence="4 5">
    <name type="scientific">Hymenobacter fodinae</name>
    <dbReference type="NCBI Taxonomy" id="2510796"/>
    <lineage>
        <taxon>Bacteria</taxon>
        <taxon>Pseudomonadati</taxon>
        <taxon>Bacteroidota</taxon>
        <taxon>Cytophagia</taxon>
        <taxon>Cytophagales</taxon>
        <taxon>Hymenobacteraceae</taxon>
        <taxon>Hymenobacter</taxon>
    </lineage>
</organism>
<proteinExistence type="predicted"/>
<feature type="active site" description="Proton acceptor" evidence="1">
    <location>
        <position position="33"/>
    </location>
</feature>
<dbReference type="EC" id="3.6.1.57" evidence="4"/>
<dbReference type="GO" id="GO:0016787">
    <property type="term" value="F:hydrolase activity"/>
    <property type="evidence" value="ECO:0007669"/>
    <property type="project" value="UniProtKB-KW"/>
</dbReference>
<feature type="domain" description="N-acetyltransferase" evidence="3">
    <location>
        <begin position="353"/>
        <end position="514"/>
    </location>
</feature>
<sequence>METSVSTAEAASAVRIPRLVFRADGNSRIGLGHVMRLLALAEMLAPLAAERLFLIRQPDPELVQQLTAGGLEVQQLPLRPLPEEAAELVRQVLRPTDVLVLDGYDFRYEYQNTVRGAISRLVYLDDLHSYPLAADLILNPAGGITLKQYELRQPGARLLSGPAYAPLRAAFRQPRETTEAPDPNQILVCLGGADPTYQTQRVAAALLDLPSAPQVHAVVGSAYANWDSLQSWAQDQPRLLLHRNLTGEQLAELMHQCGAAVCSASTVSYEYCAAGGGLLFILPVADNQYDIAQYLRQAGLALPYTSASNVLTSPEAARIASQLQEAQRNVFDGLTAERLHQEFTSLLLPPPPFYLRPVTAADSDQLLAWTNEPAVRQHSFNPNPVAPADHRQWLAARLADPQALLLLAQDAATGLPAGLIRFAVEGEEATLSYLLDARFRGRGLAALLLLAGTRQVTAQFPQVRRVLGHVQPANVASIRAFERAGYQRLVSTSSKDNRVVFGWQAAVVDQQPRIMG</sequence>
<dbReference type="InterPro" id="IPR000182">
    <property type="entry name" value="GNAT_dom"/>
</dbReference>
<dbReference type="PROSITE" id="PS51186">
    <property type="entry name" value="GNAT"/>
    <property type="match status" value="1"/>
</dbReference>
<dbReference type="InterPro" id="IPR016181">
    <property type="entry name" value="Acyl_CoA_acyltransferase"/>
</dbReference>
<protein>
    <submittedName>
        <fullName evidence="4">UDP-2,4-diacetamido-2,4, 6-trideoxy-beta-L-altropyranose hydrolase</fullName>
        <ecNumber evidence="4">3.6.1.57</ecNumber>
    </submittedName>
</protein>
<dbReference type="SUPFAM" id="SSF53756">
    <property type="entry name" value="UDP-Glycosyltransferase/glycogen phosphorylase"/>
    <property type="match status" value="1"/>
</dbReference>
<evidence type="ECO:0000313" key="5">
    <source>
        <dbReference type="Proteomes" id="UP000298337"/>
    </source>
</evidence>
<dbReference type="SUPFAM" id="SSF55729">
    <property type="entry name" value="Acyl-CoA N-acyltransferases (Nat)"/>
    <property type="match status" value="1"/>
</dbReference>
<dbReference type="Gene3D" id="3.40.630.30">
    <property type="match status" value="1"/>
</dbReference>
<reference evidence="4 5" key="1">
    <citation type="submission" date="2019-04" db="EMBL/GenBank/DDBJ databases">
        <authorList>
            <person name="Feng G."/>
            <person name="Zhang J."/>
            <person name="Zhu H."/>
        </authorList>
    </citation>
    <scope>NUCLEOTIDE SEQUENCE [LARGE SCALE GENOMIC DNA]</scope>
    <source>
        <strain evidence="4 5">92R-1</strain>
    </source>
</reference>
<keyword evidence="4" id="KW-0378">Hydrolase</keyword>
<name>A0A4Z0P9Q0_9BACT</name>
<evidence type="ECO:0000313" key="4">
    <source>
        <dbReference type="EMBL" id="TGE08690.1"/>
    </source>
</evidence>
<gene>
    <name evidence="4" type="primary">pseG</name>
    <name evidence="4" type="ORF">EU556_13440</name>
</gene>
<dbReference type="OrthoDB" id="6290225at2"/>
<dbReference type="EMBL" id="SRLA01000002">
    <property type="protein sequence ID" value="TGE08690.1"/>
    <property type="molecule type" value="Genomic_DNA"/>
</dbReference>
<dbReference type="Gene3D" id="3.40.50.11190">
    <property type="match status" value="1"/>
</dbReference>
<comment type="caution">
    <text evidence="4">The sequence shown here is derived from an EMBL/GenBank/DDBJ whole genome shotgun (WGS) entry which is preliminary data.</text>
</comment>
<evidence type="ECO:0000256" key="2">
    <source>
        <dbReference type="PIRSR" id="PIRSR620023-2"/>
    </source>
</evidence>
<dbReference type="GO" id="GO:0016747">
    <property type="term" value="F:acyltransferase activity, transferring groups other than amino-acyl groups"/>
    <property type="evidence" value="ECO:0007669"/>
    <property type="project" value="InterPro"/>
</dbReference>
<dbReference type="RefSeq" id="WP_135434600.1">
    <property type="nucleotide sequence ID" value="NZ_SRLA01000002.1"/>
</dbReference>
<accession>A0A4Z0P9Q0</accession>
<evidence type="ECO:0000256" key="1">
    <source>
        <dbReference type="PIRSR" id="PIRSR620023-1"/>
    </source>
</evidence>
<dbReference type="Gene3D" id="3.40.50.2000">
    <property type="entry name" value="Glycogen Phosphorylase B"/>
    <property type="match status" value="1"/>
</dbReference>
<evidence type="ECO:0000259" key="3">
    <source>
        <dbReference type="PROSITE" id="PS51186"/>
    </source>
</evidence>
<dbReference type="Pfam" id="PF13302">
    <property type="entry name" value="Acetyltransf_3"/>
    <property type="match status" value="1"/>
</dbReference>
<keyword evidence="5" id="KW-1185">Reference proteome</keyword>
<dbReference type="NCBIfam" id="TIGR03590">
    <property type="entry name" value="PseG"/>
    <property type="match status" value="1"/>
</dbReference>
<dbReference type="AlphaFoldDB" id="A0A4Z0P9Q0"/>
<dbReference type="Proteomes" id="UP000298337">
    <property type="component" value="Unassembled WGS sequence"/>
</dbReference>
<feature type="binding site" evidence="2">
    <location>
        <position position="168"/>
    </location>
    <ligand>
        <name>substrate</name>
    </ligand>
</feature>
<feature type="binding site" evidence="2">
    <location>
        <position position="270"/>
    </location>
    <ligand>
        <name>substrate</name>
    </ligand>
</feature>
<dbReference type="InterPro" id="IPR020023">
    <property type="entry name" value="PseG"/>
</dbReference>